<dbReference type="EMBL" id="JPGB01000004">
    <property type="protein sequence ID" value="KEQ50537.1"/>
    <property type="molecule type" value="Genomic_DNA"/>
</dbReference>
<organism evidence="2 3">
    <name type="scientific">Streptococcus oralis</name>
    <dbReference type="NCBI Taxonomy" id="1303"/>
    <lineage>
        <taxon>Bacteria</taxon>
        <taxon>Bacillati</taxon>
        <taxon>Bacillota</taxon>
        <taxon>Bacilli</taxon>
        <taxon>Lactobacillales</taxon>
        <taxon>Streptococcaceae</taxon>
        <taxon>Streptococcus</taxon>
    </lineage>
</organism>
<keyword evidence="1" id="KW-0175">Coiled coil</keyword>
<gene>
    <name evidence="2" type="ORF">SK143_0591</name>
</gene>
<dbReference type="RefSeq" id="WP_042902265.1">
    <property type="nucleotide sequence ID" value="NZ_CAJTEH010000001.1"/>
</dbReference>
<protein>
    <recommendedName>
        <fullName evidence="4">Flagellar FliJ protein</fullName>
    </recommendedName>
</protein>
<evidence type="ECO:0000313" key="2">
    <source>
        <dbReference type="EMBL" id="KEQ50537.1"/>
    </source>
</evidence>
<evidence type="ECO:0008006" key="4">
    <source>
        <dbReference type="Google" id="ProtNLM"/>
    </source>
</evidence>
<evidence type="ECO:0000313" key="3">
    <source>
        <dbReference type="Proteomes" id="UP000028098"/>
    </source>
</evidence>
<proteinExistence type="predicted"/>
<dbReference type="Proteomes" id="UP000028098">
    <property type="component" value="Unassembled WGS sequence"/>
</dbReference>
<comment type="caution">
    <text evidence="2">The sequence shown here is derived from an EMBL/GenBank/DDBJ whole genome shotgun (WGS) entry which is preliminary data.</text>
</comment>
<name>A0A081R5R4_STROR</name>
<reference evidence="2 3" key="1">
    <citation type="submission" date="2014-05" db="EMBL/GenBank/DDBJ databases">
        <authorList>
            <person name="Daugherty S.C."/>
            <person name="Tallon L.J."/>
            <person name="Sadzewicz L."/>
            <person name="Kilian M."/>
            <person name="Tettelin H."/>
        </authorList>
    </citation>
    <scope>NUCLEOTIDE SEQUENCE [LARGE SCALE GENOMIC DNA]</scope>
    <source>
        <strain evidence="2 3">SK143</strain>
    </source>
</reference>
<feature type="coiled-coil region" evidence="1">
    <location>
        <begin position="11"/>
        <end position="49"/>
    </location>
</feature>
<evidence type="ECO:0000256" key="1">
    <source>
        <dbReference type="SAM" id="Coils"/>
    </source>
</evidence>
<dbReference type="PATRIC" id="fig|1303.44.peg.550"/>
<accession>A0A081R5R4</accession>
<sequence length="130" mass="16467">MERKDVKWEEIREKERELFNLEERYYRQKKELDKKALDLDERNANLEKLMFEEVDKMYHILRRFSSTADDVRDYFIEIENLRHFSNQVYRDHKIKLEDEREKNDNEFRKKRNDLDEEFHKLRRDYASTNE</sequence>
<dbReference type="AlphaFoldDB" id="A0A081R5R4"/>